<dbReference type="GO" id="GO:0006384">
    <property type="term" value="P:transcription initiation at RNA polymerase III promoter"/>
    <property type="evidence" value="ECO:0007669"/>
    <property type="project" value="TreeGrafter"/>
</dbReference>
<gene>
    <name evidence="9" type="ORF">TRICI_001802</name>
</gene>
<proteinExistence type="inferred from homology"/>
<evidence type="ECO:0000313" key="10">
    <source>
        <dbReference type="Proteomes" id="UP000761534"/>
    </source>
</evidence>
<accession>A0A642V8T3</accession>
<dbReference type="PANTHER" id="PTHR12709:SF1">
    <property type="entry name" value="DNA-DIRECTED RNA POLYMERASE III SUBUNIT RPC8"/>
    <property type="match status" value="1"/>
</dbReference>
<dbReference type="GO" id="GO:0005666">
    <property type="term" value="C:RNA polymerase III complex"/>
    <property type="evidence" value="ECO:0007669"/>
    <property type="project" value="TreeGrafter"/>
</dbReference>
<reference evidence="9" key="1">
    <citation type="journal article" date="2019" name="G3 (Bethesda)">
        <title>Genome Assemblies of Two Rare Opportunistic Yeast Pathogens: Diutina rugosa (syn. Candida rugosa) and Trichomonascus ciferrii (syn. Candida ciferrii).</title>
        <authorList>
            <person name="Mixao V."/>
            <person name="Saus E."/>
            <person name="Hansen A.P."/>
            <person name="Lass-Florl C."/>
            <person name="Gabaldon T."/>
        </authorList>
    </citation>
    <scope>NUCLEOTIDE SEQUENCE</scope>
    <source>
        <strain evidence="9">CBS 4856</strain>
    </source>
</reference>
<organism evidence="9 10">
    <name type="scientific">Trichomonascus ciferrii</name>
    <dbReference type="NCBI Taxonomy" id="44093"/>
    <lineage>
        <taxon>Eukaryota</taxon>
        <taxon>Fungi</taxon>
        <taxon>Dikarya</taxon>
        <taxon>Ascomycota</taxon>
        <taxon>Saccharomycotina</taxon>
        <taxon>Dipodascomycetes</taxon>
        <taxon>Dipodascales</taxon>
        <taxon>Trichomonascaceae</taxon>
        <taxon>Trichomonascus</taxon>
        <taxon>Trichomonascus ciferrii complex</taxon>
    </lineage>
</organism>
<evidence type="ECO:0000256" key="4">
    <source>
        <dbReference type="ARBA" id="ARBA00023163"/>
    </source>
</evidence>
<comment type="caution">
    <text evidence="9">The sequence shown here is derived from an EMBL/GenBank/DDBJ whole genome shotgun (WGS) entry which is preliminary data.</text>
</comment>
<keyword evidence="5 6" id="KW-0539">Nucleus</keyword>
<dbReference type="Gene3D" id="3.30.1490.120">
    <property type="entry name" value="RNA polymerase Rpb7-like, N-terminal domain"/>
    <property type="match status" value="1"/>
</dbReference>
<comment type="subcellular location">
    <subcellularLocation>
        <location evidence="1 6">Nucleus</location>
    </subcellularLocation>
</comment>
<dbReference type="SUPFAM" id="SSF50249">
    <property type="entry name" value="Nucleic acid-binding proteins"/>
    <property type="match status" value="1"/>
</dbReference>
<evidence type="ECO:0000259" key="7">
    <source>
        <dbReference type="Pfam" id="PF03876"/>
    </source>
</evidence>
<dbReference type="Proteomes" id="UP000761534">
    <property type="component" value="Unassembled WGS sequence"/>
</dbReference>
<dbReference type="EMBL" id="SWFS01000128">
    <property type="protein sequence ID" value="KAA8915987.1"/>
    <property type="molecule type" value="Genomic_DNA"/>
</dbReference>
<dbReference type="AlphaFoldDB" id="A0A642V8T3"/>
<dbReference type="PANTHER" id="PTHR12709">
    <property type="entry name" value="DNA-DIRECTED RNA POLYMERASE II, III"/>
    <property type="match status" value="1"/>
</dbReference>
<dbReference type="Pfam" id="PF08292">
    <property type="entry name" value="RNA_pol_Rbc25"/>
    <property type="match status" value="1"/>
</dbReference>
<name>A0A642V8T3_9ASCO</name>
<dbReference type="InterPro" id="IPR013238">
    <property type="entry name" value="RNA_pol_III_Rbc25"/>
</dbReference>
<dbReference type="GO" id="GO:0003899">
    <property type="term" value="F:DNA-directed RNA polymerase activity"/>
    <property type="evidence" value="ECO:0007669"/>
    <property type="project" value="InterPro"/>
</dbReference>
<evidence type="ECO:0000313" key="9">
    <source>
        <dbReference type="EMBL" id="KAA8915987.1"/>
    </source>
</evidence>
<feature type="domain" description="RNA polymerase III subunit Rpc25" evidence="8">
    <location>
        <begin position="83"/>
        <end position="196"/>
    </location>
</feature>
<keyword evidence="4 6" id="KW-0804">Transcription</keyword>
<comment type="function">
    <text evidence="6">DNA-dependent RNA polymerase which catalyzes the transcription of DNA into RNA using the four ribonucleoside triphosphates as substrates.</text>
</comment>
<dbReference type="SUPFAM" id="SSF88798">
    <property type="entry name" value="N-terminal, heterodimerisation domain of RBP7 (RpoE)"/>
    <property type="match status" value="1"/>
</dbReference>
<evidence type="ECO:0000256" key="6">
    <source>
        <dbReference type="RuleBase" id="RU369086"/>
    </source>
</evidence>
<evidence type="ECO:0000256" key="3">
    <source>
        <dbReference type="ARBA" id="ARBA00022478"/>
    </source>
</evidence>
<dbReference type="InterPro" id="IPR005576">
    <property type="entry name" value="Rpb7-like_N"/>
</dbReference>
<comment type="similarity">
    <text evidence="2">Belongs to the eukaryotic RPB7/RPC8 RNA polymerase subunit family.</text>
</comment>
<dbReference type="VEuPathDB" id="FungiDB:TRICI_001802"/>
<evidence type="ECO:0000259" key="8">
    <source>
        <dbReference type="Pfam" id="PF08292"/>
    </source>
</evidence>
<keyword evidence="10" id="KW-1185">Reference proteome</keyword>
<feature type="domain" description="RNA polymerase Rpb7-like N-terminal" evidence="7">
    <location>
        <begin position="8"/>
        <end position="64"/>
    </location>
</feature>
<dbReference type="InterPro" id="IPR036898">
    <property type="entry name" value="RNA_pol_Rpb7-like_N_sf"/>
</dbReference>
<dbReference type="FunFam" id="2.40.50.140:FF:000221">
    <property type="entry name" value="DNA-directed RNA polymerase III subunit"/>
    <property type="match status" value="1"/>
</dbReference>
<dbReference type="GO" id="GO:0003677">
    <property type="term" value="F:DNA binding"/>
    <property type="evidence" value="ECO:0007669"/>
    <property type="project" value="InterPro"/>
</dbReference>
<evidence type="ECO:0000256" key="2">
    <source>
        <dbReference type="ARBA" id="ARBA00009307"/>
    </source>
</evidence>
<dbReference type="Gene3D" id="2.40.50.140">
    <property type="entry name" value="Nucleic acid-binding proteins"/>
    <property type="match status" value="1"/>
</dbReference>
<dbReference type="FunFam" id="3.30.1490.120:FF:000002">
    <property type="entry name" value="DNA-directed RNA polymerase III subunit RPC8"/>
    <property type="match status" value="1"/>
</dbReference>
<sequence>MFFLTKISDVIRIDPEAFSRPTEKALEDEINIKYANRVLHNVGLCVALYDINSIGDSLIRPGDGAAYVKTVFRMIVFRPFVGEILVGWVSSCSEEGLKIKMEFFNDIIIPKSMLFEDCVFIPTEQAWIWRLPGEDGEYTDLYIDTNEKIRFRVEQEVFIDTHPRGPSDRLEEERSNPPYTIIGSCQTDGMGLVSWWEGA</sequence>
<dbReference type="InterPro" id="IPR004519">
    <property type="entry name" value="RNAP_E/RPC8"/>
</dbReference>
<keyword evidence="3 6" id="KW-0240">DNA-directed RNA polymerase</keyword>
<dbReference type="OrthoDB" id="10256606at2759"/>
<evidence type="ECO:0000256" key="5">
    <source>
        <dbReference type="ARBA" id="ARBA00023242"/>
    </source>
</evidence>
<dbReference type="InterPro" id="IPR012340">
    <property type="entry name" value="NA-bd_OB-fold"/>
</dbReference>
<protein>
    <recommendedName>
        <fullName evidence="6">DNA-directed RNA polymerase subunit</fullName>
    </recommendedName>
</protein>
<dbReference type="CDD" id="cd04330">
    <property type="entry name" value="RNAP_III_Rpc25_N"/>
    <property type="match status" value="1"/>
</dbReference>
<dbReference type="NCBIfam" id="TIGR00448">
    <property type="entry name" value="rpoE"/>
    <property type="match status" value="1"/>
</dbReference>
<evidence type="ECO:0000256" key="1">
    <source>
        <dbReference type="ARBA" id="ARBA00004123"/>
    </source>
</evidence>
<dbReference type="Pfam" id="PF03876">
    <property type="entry name" value="SHS2_Rpb7-N"/>
    <property type="match status" value="1"/>
</dbReference>
<dbReference type="InterPro" id="IPR045113">
    <property type="entry name" value="Rpb7-like"/>
</dbReference>